<evidence type="ECO:0000313" key="2">
    <source>
        <dbReference type="EMBL" id="ODQ80039.1"/>
    </source>
</evidence>
<protein>
    <submittedName>
        <fullName evidence="2">Uncharacterized protein</fullName>
    </submittedName>
</protein>
<dbReference type="AlphaFoldDB" id="A0A1E3QQS4"/>
<reference evidence="3" key="1">
    <citation type="submission" date="2016-05" db="EMBL/GenBank/DDBJ databases">
        <title>Comparative genomics of biotechnologically important yeasts.</title>
        <authorList>
            <consortium name="DOE Joint Genome Institute"/>
            <person name="Riley R."/>
            <person name="Haridas S."/>
            <person name="Wolfe K.H."/>
            <person name="Lopes M.R."/>
            <person name="Hittinger C.T."/>
            <person name="Goker M."/>
            <person name="Salamov A."/>
            <person name="Wisecaver J."/>
            <person name="Long T.M."/>
            <person name="Aerts A.L."/>
            <person name="Barry K."/>
            <person name="Choi C."/>
            <person name="Clum A."/>
            <person name="Coughlan A.Y."/>
            <person name="Deshpande S."/>
            <person name="Douglass A.P."/>
            <person name="Hanson S.J."/>
            <person name="Klenk H.-P."/>
            <person name="Labutti K."/>
            <person name="Lapidus A."/>
            <person name="Lindquist E."/>
            <person name="Lipzen A."/>
            <person name="Meier-Kolthoff J.P."/>
            <person name="Ohm R.A."/>
            <person name="Otillar R.P."/>
            <person name="Pangilinan J."/>
            <person name="Peng Y."/>
            <person name="Rokas A."/>
            <person name="Rosa C.A."/>
            <person name="Scheuner C."/>
            <person name="Sibirny A.A."/>
            <person name="Slot J.C."/>
            <person name="Stielow J.B."/>
            <person name="Sun H."/>
            <person name="Kurtzman C.P."/>
            <person name="Blackwell M."/>
            <person name="Grigoriev I.V."/>
            <person name="Jeffries T.W."/>
        </authorList>
    </citation>
    <scope>NUCLEOTIDE SEQUENCE [LARGE SCALE GENOMIC DNA]</scope>
    <source>
        <strain evidence="3">NRRL Y-12698</strain>
    </source>
</reference>
<feature type="coiled-coil region" evidence="1">
    <location>
        <begin position="177"/>
        <end position="204"/>
    </location>
</feature>
<organism evidence="2 3">
    <name type="scientific">Babjeviella inositovora NRRL Y-12698</name>
    <dbReference type="NCBI Taxonomy" id="984486"/>
    <lineage>
        <taxon>Eukaryota</taxon>
        <taxon>Fungi</taxon>
        <taxon>Dikarya</taxon>
        <taxon>Ascomycota</taxon>
        <taxon>Saccharomycotina</taxon>
        <taxon>Pichiomycetes</taxon>
        <taxon>Serinales incertae sedis</taxon>
        <taxon>Babjeviella</taxon>
    </lineage>
</organism>
<keyword evidence="3" id="KW-1185">Reference proteome</keyword>
<keyword evidence="1" id="KW-0175">Coiled coil</keyword>
<dbReference type="EMBL" id="KV454431">
    <property type="protein sequence ID" value="ODQ80039.1"/>
    <property type="molecule type" value="Genomic_DNA"/>
</dbReference>
<evidence type="ECO:0000256" key="1">
    <source>
        <dbReference type="SAM" id="Coils"/>
    </source>
</evidence>
<gene>
    <name evidence="2" type="ORF">BABINDRAFT_161679</name>
</gene>
<name>A0A1E3QQS4_9ASCO</name>
<accession>A0A1E3QQS4</accession>
<proteinExistence type="predicted"/>
<dbReference type="GeneID" id="30146800"/>
<evidence type="ECO:0000313" key="3">
    <source>
        <dbReference type="Proteomes" id="UP000094336"/>
    </source>
</evidence>
<dbReference type="RefSeq" id="XP_018985367.1">
    <property type="nucleotide sequence ID" value="XM_019128947.1"/>
</dbReference>
<dbReference type="Proteomes" id="UP000094336">
    <property type="component" value="Unassembled WGS sequence"/>
</dbReference>
<sequence>MKFKHLDRETQKSTLEQYEYIFNTIRSNLKRQIAEQSVSFPRHNNFGPILDEAVLIYRVNTYLEGFNKISLYNGDINQVTKLCELYILLGTTCKMAGWCITLISCLDDDFKKEINHFIDRGYGSIQYEIGRGGMAMEDVELDPDMSVYDTAPNSPTKKILPGVEATQPLIRNRILLDQREDKEVEELNRKISQLERRLDMVEDFYSRKISDITAQHEAAMQNYRERAVHQESETRTLQPGLAIYSKEILSNKTVSSRNEANESSRHSMMLKESEHPTTRYGLRFSCLNSDGLKVSCLNSDGLKVELVRAGHGDFYQILDEVETMRWELDLMNYYVYSLCFEGGR</sequence>